<dbReference type="EMBL" id="KZ293652">
    <property type="protein sequence ID" value="PBK95382.1"/>
    <property type="molecule type" value="Genomic_DNA"/>
</dbReference>
<reference evidence="2" key="1">
    <citation type="journal article" date="2017" name="Nat. Ecol. Evol.">
        <title>Genome expansion and lineage-specific genetic innovations in the forest pathogenic fungi Armillaria.</title>
        <authorList>
            <person name="Sipos G."/>
            <person name="Prasanna A.N."/>
            <person name="Walter M.C."/>
            <person name="O'Connor E."/>
            <person name="Balint B."/>
            <person name="Krizsan K."/>
            <person name="Kiss B."/>
            <person name="Hess J."/>
            <person name="Varga T."/>
            <person name="Slot J."/>
            <person name="Riley R."/>
            <person name="Boka B."/>
            <person name="Rigling D."/>
            <person name="Barry K."/>
            <person name="Lee J."/>
            <person name="Mihaltcheva S."/>
            <person name="LaButti K."/>
            <person name="Lipzen A."/>
            <person name="Waldron R."/>
            <person name="Moloney N.M."/>
            <person name="Sperisen C."/>
            <person name="Kredics L."/>
            <person name="Vagvoelgyi C."/>
            <person name="Patrignani A."/>
            <person name="Fitzpatrick D."/>
            <person name="Nagy I."/>
            <person name="Doyle S."/>
            <person name="Anderson J.B."/>
            <person name="Grigoriev I.V."/>
            <person name="Gueldener U."/>
            <person name="Muensterkoetter M."/>
            <person name="Nagy L.G."/>
        </authorList>
    </citation>
    <scope>NUCLEOTIDE SEQUENCE [LARGE SCALE GENOMIC DNA]</scope>
    <source>
        <strain evidence="2">Ar21-2</strain>
    </source>
</reference>
<organism evidence="1 2">
    <name type="scientific">Armillaria gallica</name>
    <name type="common">Bulbous honey fungus</name>
    <name type="synonym">Armillaria bulbosa</name>
    <dbReference type="NCBI Taxonomy" id="47427"/>
    <lineage>
        <taxon>Eukaryota</taxon>
        <taxon>Fungi</taxon>
        <taxon>Dikarya</taxon>
        <taxon>Basidiomycota</taxon>
        <taxon>Agaricomycotina</taxon>
        <taxon>Agaricomycetes</taxon>
        <taxon>Agaricomycetidae</taxon>
        <taxon>Agaricales</taxon>
        <taxon>Marasmiineae</taxon>
        <taxon>Physalacriaceae</taxon>
        <taxon>Armillaria</taxon>
    </lineage>
</organism>
<proteinExistence type="predicted"/>
<evidence type="ECO:0000313" key="1">
    <source>
        <dbReference type="EMBL" id="PBK95382.1"/>
    </source>
</evidence>
<dbReference type="InParanoid" id="A0A2H3DV98"/>
<name>A0A2H3DV98_ARMGA</name>
<evidence type="ECO:0000313" key="2">
    <source>
        <dbReference type="Proteomes" id="UP000217790"/>
    </source>
</evidence>
<protein>
    <submittedName>
        <fullName evidence="1">Uncharacterized protein</fullName>
    </submittedName>
</protein>
<gene>
    <name evidence="1" type="ORF">ARMGADRAFT_798115</name>
</gene>
<dbReference type="Proteomes" id="UP000217790">
    <property type="component" value="Unassembled WGS sequence"/>
</dbReference>
<keyword evidence="2" id="KW-1185">Reference proteome</keyword>
<accession>A0A2H3DV98</accession>
<dbReference type="AlphaFoldDB" id="A0A2H3DV98"/>
<sequence length="89" mass="10259">MKNPNVVILLPLFSKCQGRIASPTVPIRTEGKWSLVVPRSVRTFNFKATRICVRKALVEKSRWCRYSERSYPWQTKQHLPQASKSGTGR</sequence>